<dbReference type="AlphaFoldDB" id="A0A426YMA0"/>
<dbReference type="InterPro" id="IPR008586">
    <property type="entry name" value="DUF868_pln"/>
</dbReference>
<reference evidence="2 3" key="1">
    <citation type="journal article" date="2014" name="Agronomy (Basel)">
        <title>A Draft Genome Sequence for Ensete ventricosum, the Drought-Tolerant Tree Against Hunger.</title>
        <authorList>
            <person name="Harrison J."/>
            <person name="Moore K.A."/>
            <person name="Paszkiewicz K."/>
            <person name="Jones T."/>
            <person name="Grant M."/>
            <person name="Ambacheew D."/>
            <person name="Muzemil S."/>
            <person name="Studholme D.J."/>
        </authorList>
    </citation>
    <scope>NUCLEOTIDE SEQUENCE [LARGE SCALE GENOMIC DNA]</scope>
</reference>
<dbReference type="Pfam" id="PF05910">
    <property type="entry name" value="DUF868"/>
    <property type="match status" value="1"/>
</dbReference>
<accession>A0A426YMA0</accession>
<organism evidence="2 3">
    <name type="scientific">Ensete ventricosum</name>
    <name type="common">Abyssinian banana</name>
    <name type="synonym">Musa ensete</name>
    <dbReference type="NCBI Taxonomy" id="4639"/>
    <lineage>
        <taxon>Eukaryota</taxon>
        <taxon>Viridiplantae</taxon>
        <taxon>Streptophyta</taxon>
        <taxon>Embryophyta</taxon>
        <taxon>Tracheophyta</taxon>
        <taxon>Spermatophyta</taxon>
        <taxon>Magnoliopsida</taxon>
        <taxon>Liliopsida</taxon>
        <taxon>Zingiberales</taxon>
        <taxon>Musaceae</taxon>
        <taxon>Ensete</taxon>
    </lineage>
</organism>
<dbReference type="PANTHER" id="PTHR31972">
    <property type="entry name" value="EXPRESSED PROTEIN"/>
    <property type="match status" value="1"/>
</dbReference>
<evidence type="ECO:0008006" key="4">
    <source>
        <dbReference type="Google" id="ProtNLM"/>
    </source>
</evidence>
<evidence type="ECO:0000313" key="2">
    <source>
        <dbReference type="EMBL" id="RRT52845.1"/>
    </source>
</evidence>
<feature type="region of interest" description="Disordered" evidence="1">
    <location>
        <begin position="423"/>
        <end position="445"/>
    </location>
</feature>
<evidence type="ECO:0000256" key="1">
    <source>
        <dbReference type="SAM" id="MobiDB-lite"/>
    </source>
</evidence>
<dbReference type="PANTHER" id="PTHR31972:SF48">
    <property type="entry name" value="OS04G0407500 PROTEIN"/>
    <property type="match status" value="1"/>
</dbReference>
<evidence type="ECO:0000313" key="3">
    <source>
        <dbReference type="Proteomes" id="UP000287651"/>
    </source>
</evidence>
<dbReference type="EMBL" id="AMZH03011461">
    <property type="protein sequence ID" value="RRT52845.1"/>
    <property type="molecule type" value="Genomic_DNA"/>
</dbReference>
<protein>
    <recommendedName>
        <fullName evidence="4">DUF868 domain-containing protein</fullName>
    </recommendedName>
</protein>
<sequence>MRDLAGCLANQAVRVAEATCPVTGHSSMAEQSPVQNTITCFYRTTLSTRRELLTSVTWSKNPAGAFISVMVEDSSSGTLIKPNAVNSQLLRKKKGRRSFAAGNSAVSLYWDVSAATYESGPEPTRGFYVVMIAEAEFGLLLGDMCREFVKKLEKPPPIAKFSMTSKREQVRGTTLYSTRAQLGDGGKEHEITIRCKGDELDAEGSELFISVDKKKLVSVKTPTWNFRGNQTVFVDGSAVDVMWDVHDWWFCEASHCARFMFRRKSTSEIRLWSDEEPAPNIWEEDMVNLTKDKWNLWGRDVLELGIKAFGLTDDSFTGSGSIVSVPNQALPGHVLSLLEYALVNQEVFNITLCCVHCLQHAVQGGGKRTWVSCRCSEFTIYGSLGTWCTSLLPDMSKHESCIWELFRFPFAGFMWSGGSDGRAVPPCPPPRPFVSSRPEAGEGRK</sequence>
<name>A0A426YMA0_ENSVE</name>
<dbReference type="Proteomes" id="UP000287651">
    <property type="component" value="Unassembled WGS sequence"/>
</dbReference>
<comment type="caution">
    <text evidence="2">The sequence shown here is derived from an EMBL/GenBank/DDBJ whole genome shotgun (WGS) entry which is preliminary data.</text>
</comment>
<gene>
    <name evidence="2" type="ORF">B296_00050236</name>
</gene>
<proteinExistence type="predicted"/>